<keyword evidence="2" id="KW-1185">Reference proteome</keyword>
<comment type="caution">
    <text evidence="1">The sequence shown here is derived from an EMBL/GenBank/DDBJ whole genome shotgun (WGS) entry which is preliminary data.</text>
</comment>
<accession>A0ABQ3KV05</accession>
<dbReference type="Proteomes" id="UP000649955">
    <property type="component" value="Unassembled WGS sequence"/>
</dbReference>
<organism evidence="1 2">
    <name type="scientific">Amycolatopsis bullii</name>
    <dbReference type="NCBI Taxonomy" id="941987"/>
    <lineage>
        <taxon>Bacteria</taxon>
        <taxon>Bacillati</taxon>
        <taxon>Actinomycetota</taxon>
        <taxon>Actinomycetes</taxon>
        <taxon>Pseudonocardiales</taxon>
        <taxon>Pseudonocardiaceae</taxon>
        <taxon>Amycolatopsis</taxon>
    </lineage>
</organism>
<reference evidence="2" key="1">
    <citation type="journal article" date="2019" name="Int. J. Syst. Evol. Microbiol.">
        <title>The Global Catalogue of Microorganisms (GCM) 10K type strain sequencing project: providing services to taxonomists for standard genome sequencing and annotation.</title>
        <authorList>
            <consortium name="The Broad Institute Genomics Platform"/>
            <consortium name="The Broad Institute Genome Sequencing Center for Infectious Disease"/>
            <person name="Wu L."/>
            <person name="Ma J."/>
        </authorList>
    </citation>
    <scope>NUCLEOTIDE SEQUENCE [LARGE SCALE GENOMIC DNA]</scope>
    <source>
        <strain evidence="2">CGMCC 4.7680</strain>
    </source>
</reference>
<evidence type="ECO:0000313" key="1">
    <source>
        <dbReference type="EMBL" id="GHG45575.1"/>
    </source>
</evidence>
<sequence length="284" mass="29923">MAERVGRPDPHGSVERDVLVRYLDAWTATVLRSPRGGTYVECGEFAADAFRVFGEFADRLAEHPLAVVLVGRPAPGGAPAGLAVRTAGDLREVEVSGPMLAHLCGPWPPGLVRGKAHEVLLSAEPGTDHRDRLRAAGLGCAVAVDLVADDGTARALVFATADSRHLATFKTELWAADEFAGIRYRDPADAEGTLVDISLTPQLLPLRRALLAELDRRGAATVAELQRFTLLETIYRPEDAVGALTAAVAAGQAGREPEKGRLSSRTILSAARWASGSPGSGAAP</sequence>
<dbReference type="EMBL" id="BNAW01000063">
    <property type="protein sequence ID" value="GHG45575.1"/>
    <property type="molecule type" value="Genomic_DNA"/>
</dbReference>
<name>A0ABQ3KV05_9PSEU</name>
<gene>
    <name evidence="1" type="ORF">GCM10017567_80130</name>
</gene>
<protein>
    <submittedName>
        <fullName evidence="1">Uncharacterized protein</fullName>
    </submittedName>
</protein>
<proteinExistence type="predicted"/>
<evidence type="ECO:0000313" key="2">
    <source>
        <dbReference type="Proteomes" id="UP000649955"/>
    </source>
</evidence>
<dbReference type="RefSeq" id="WP_191316547.1">
    <property type="nucleotide sequence ID" value="NZ_BNAW01000063.1"/>
</dbReference>